<accession>A0A7W8Y9H6</accession>
<dbReference type="EMBL" id="JACHBL010000001">
    <property type="protein sequence ID" value="MBB5597414.1"/>
    <property type="molecule type" value="Genomic_DNA"/>
</dbReference>
<evidence type="ECO:0000313" key="2">
    <source>
        <dbReference type="Proteomes" id="UP000523863"/>
    </source>
</evidence>
<name>A0A7W8Y9H6_9MICC</name>
<dbReference type="Proteomes" id="UP000523863">
    <property type="component" value="Unassembled WGS sequence"/>
</dbReference>
<comment type="caution">
    <text evidence="1">The sequence shown here is derived from an EMBL/GenBank/DDBJ whole genome shotgun (WGS) entry which is preliminary data.</text>
</comment>
<organism evidence="1 2">
    <name type="scientific">Neomicrococcus lactis</name>
    <dbReference type="NCBI Taxonomy" id="732241"/>
    <lineage>
        <taxon>Bacteria</taxon>
        <taxon>Bacillati</taxon>
        <taxon>Actinomycetota</taxon>
        <taxon>Actinomycetes</taxon>
        <taxon>Micrococcales</taxon>
        <taxon>Micrococcaceae</taxon>
        <taxon>Neomicrococcus</taxon>
    </lineage>
</organism>
<evidence type="ECO:0000313" key="1">
    <source>
        <dbReference type="EMBL" id="MBB5597414.1"/>
    </source>
</evidence>
<keyword evidence="2" id="KW-1185">Reference proteome</keyword>
<reference evidence="1 2" key="1">
    <citation type="submission" date="2020-08" db="EMBL/GenBank/DDBJ databases">
        <title>Sequencing the genomes of 1000 actinobacteria strains.</title>
        <authorList>
            <person name="Klenk H.-P."/>
        </authorList>
    </citation>
    <scope>NUCLEOTIDE SEQUENCE [LARGE SCALE GENOMIC DNA]</scope>
    <source>
        <strain evidence="1 2">DSM 23694</strain>
    </source>
</reference>
<sequence>MSLAVLNHSAPTARPPVIDFRGMRVGSMT</sequence>
<dbReference type="AlphaFoldDB" id="A0A7W8Y9H6"/>
<gene>
    <name evidence="1" type="ORF">BKA12_000494</name>
</gene>
<proteinExistence type="predicted"/>
<protein>
    <submittedName>
        <fullName evidence="1">Uncharacterized protein</fullName>
    </submittedName>
</protein>